<dbReference type="Proteomes" id="UP001150907">
    <property type="component" value="Unassembled WGS sequence"/>
</dbReference>
<dbReference type="InterPro" id="IPR050430">
    <property type="entry name" value="Peptidase_S1"/>
</dbReference>
<feature type="signal peptide" evidence="2">
    <location>
        <begin position="1"/>
        <end position="26"/>
    </location>
</feature>
<proteinExistence type="predicted"/>
<dbReference type="SUPFAM" id="SSF50494">
    <property type="entry name" value="Trypsin-like serine proteases"/>
    <property type="match status" value="1"/>
</dbReference>
<evidence type="ECO:0000313" key="4">
    <source>
        <dbReference type="EMBL" id="KAJ2004097.1"/>
    </source>
</evidence>
<dbReference type="PANTHER" id="PTHR24276:SF91">
    <property type="entry name" value="AT26814P-RELATED"/>
    <property type="match status" value="1"/>
</dbReference>
<evidence type="ECO:0000259" key="3">
    <source>
        <dbReference type="PROSITE" id="PS50240"/>
    </source>
</evidence>
<dbReference type="GO" id="GO:0004252">
    <property type="term" value="F:serine-type endopeptidase activity"/>
    <property type="evidence" value="ECO:0007669"/>
    <property type="project" value="InterPro"/>
</dbReference>
<dbReference type="GO" id="GO:0006508">
    <property type="term" value="P:proteolysis"/>
    <property type="evidence" value="ECO:0007669"/>
    <property type="project" value="InterPro"/>
</dbReference>
<dbReference type="SMART" id="SM00020">
    <property type="entry name" value="Tryp_SPc"/>
    <property type="match status" value="1"/>
</dbReference>
<organism evidence="4 5">
    <name type="scientific">Coemansia thaxteri</name>
    <dbReference type="NCBI Taxonomy" id="2663907"/>
    <lineage>
        <taxon>Eukaryota</taxon>
        <taxon>Fungi</taxon>
        <taxon>Fungi incertae sedis</taxon>
        <taxon>Zoopagomycota</taxon>
        <taxon>Kickxellomycotina</taxon>
        <taxon>Kickxellomycetes</taxon>
        <taxon>Kickxellales</taxon>
        <taxon>Kickxellaceae</taxon>
        <taxon>Coemansia</taxon>
    </lineage>
</organism>
<keyword evidence="5" id="KW-1185">Reference proteome</keyword>
<gene>
    <name evidence="4" type="ORF">H4R26_002711</name>
</gene>
<protein>
    <recommendedName>
        <fullName evidence="3">Peptidase S1 domain-containing protein</fullName>
    </recommendedName>
</protein>
<dbReference type="PROSITE" id="PS50240">
    <property type="entry name" value="TRYPSIN_DOM"/>
    <property type="match status" value="1"/>
</dbReference>
<sequence>MKTTFATLTSSVALWTIFASSAGALAVPPLEKRIIGGFDVPDNSASFAVYLEFTKPFGRGFCGGTIISPKHIVTAAQCVLNDMNQVYRVNDTTIGYGNVYRSKQKQIRPTKITVHPKFVPSTDSSHNLNDVAIIEVEGLDWTSSIREISIYAGAIPAGQSIIALGWGSTVASSDSNEWPDKLKGAKLQVGDAAGCQVFDTEYKSSDGPRICTLNKYNPGTATCRGDSGTGALLAVNNKLYLAGLGSEGGRLNDPTCGTADGYSLFTHVSPMMDFITKTTGYTAEYLTRA</sequence>
<dbReference type="InterPro" id="IPR001254">
    <property type="entry name" value="Trypsin_dom"/>
</dbReference>
<dbReference type="AlphaFoldDB" id="A0A9W8EI89"/>
<dbReference type="PANTHER" id="PTHR24276">
    <property type="entry name" value="POLYSERASE-RELATED"/>
    <property type="match status" value="1"/>
</dbReference>
<dbReference type="Gene3D" id="2.40.10.10">
    <property type="entry name" value="Trypsin-like serine proteases"/>
    <property type="match status" value="1"/>
</dbReference>
<feature type="domain" description="Peptidase S1" evidence="3">
    <location>
        <begin position="34"/>
        <end position="280"/>
    </location>
</feature>
<dbReference type="InterPro" id="IPR043504">
    <property type="entry name" value="Peptidase_S1_PA_chymotrypsin"/>
</dbReference>
<keyword evidence="1" id="KW-1015">Disulfide bond</keyword>
<name>A0A9W8EI89_9FUNG</name>
<dbReference type="InterPro" id="IPR009003">
    <property type="entry name" value="Peptidase_S1_PA"/>
</dbReference>
<keyword evidence="2" id="KW-0732">Signal</keyword>
<dbReference type="EMBL" id="JANBQF010000176">
    <property type="protein sequence ID" value="KAJ2004097.1"/>
    <property type="molecule type" value="Genomic_DNA"/>
</dbReference>
<feature type="chain" id="PRO_5040723755" description="Peptidase S1 domain-containing protein" evidence="2">
    <location>
        <begin position="27"/>
        <end position="289"/>
    </location>
</feature>
<dbReference type="OrthoDB" id="6380398at2759"/>
<evidence type="ECO:0000313" key="5">
    <source>
        <dbReference type="Proteomes" id="UP001150907"/>
    </source>
</evidence>
<evidence type="ECO:0000256" key="1">
    <source>
        <dbReference type="ARBA" id="ARBA00023157"/>
    </source>
</evidence>
<dbReference type="Pfam" id="PF00089">
    <property type="entry name" value="Trypsin"/>
    <property type="match status" value="1"/>
</dbReference>
<accession>A0A9W8EI89</accession>
<reference evidence="4" key="1">
    <citation type="submission" date="2022-07" db="EMBL/GenBank/DDBJ databases">
        <title>Phylogenomic reconstructions and comparative analyses of Kickxellomycotina fungi.</title>
        <authorList>
            <person name="Reynolds N.K."/>
            <person name="Stajich J.E."/>
            <person name="Barry K."/>
            <person name="Grigoriev I.V."/>
            <person name="Crous P."/>
            <person name="Smith M.E."/>
        </authorList>
    </citation>
    <scope>NUCLEOTIDE SEQUENCE</scope>
    <source>
        <strain evidence="4">IMI 214461</strain>
    </source>
</reference>
<comment type="caution">
    <text evidence="4">The sequence shown here is derived from an EMBL/GenBank/DDBJ whole genome shotgun (WGS) entry which is preliminary data.</text>
</comment>
<evidence type="ECO:0000256" key="2">
    <source>
        <dbReference type="SAM" id="SignalP"/>
    </source>
</evidence>